<organism evidence="1 2">
    <name type="scientific">Armillaria gallica</name>
    <name type="common">Bulbous honey fungus</name>
    <name type="synonym">Armillaria bulbosa</name>
    <dbReference type="NCBI Taxonomy" id="47427"/>
    <lineage>
        <taxon>Eukaryota</taxon>
        <taxon>Fungi</taxon>
        <taxon>Dikarya</taxon>
        <taxon>Basidiomycota</taxon>
        <taxon>Agaricomycotina</taxon>
        <taxon>Agaricomycetes</taxon>
        <taxon>Agaricomycetidae</taxon>
        <taxon>Agaricales</taxon>
        <taxon>Marasmiineae</taxon>
        <taxon>Physalacriaceae</taxon>
        <taxon>Armillaria</taxon>
    </lineage>
</organism>
<dbReference type="InParanoid" id="A0A2H3DNX0"/>
<protein>
    <submittedName>
        <fullName evidence="1">Uncharacterized protein</fullName>
    </submittedName>
</protein>
<name>A0A2H3DNX0_ARMGA</name>
<keyword evidence="2" id="KW-1185">Reference proteome</keyword>
<sequence>GQWVGNPAISEIVSTYIVSLHWRKVQQGETPQSSRAIRPVCLLLQLRPVLAFNVLA</sequence>
<proteinExistence type="predicted"/>
<dbReference type="Proteomes" id="UP000217790">
    <property type="component" value="Unassembled WGS sequence"/>
</dbReference>
<evidence type="ECO:0000313" key="2">
    <source>
        <dbReference type="Proteomes" id="UP000217790"/>
    </source>
</evidence>
<reference evidence="2" key="1">
    <citation type="journal article" date="2017" name="Nat. Ecol. Evol.">
        <title>Genome expansion and lineage-specific genetic innovations in the forest pathogenic fungi Armillaria.</title>
        <authorList>
            <person name="Sipos G."/>
            <person name="Prasanna A.N."/>
            <person name="Walter M.C."/>
            <person name="O'Connor E."/>
            <person name="Balint B."/>
            <person name="Krizsan K."/>
            <person name="Kiss B."/>
            <person name="Hess J."/>
            <person name="Varga T."/>
            <person name="Slot J."/>
            <person name="Riley R."/>
            <person name="Boka B."/>
            <person name="Rigling D."/>
            <person name="Barry K."/>
            <person name="Lee J."/>
            <person name="Mihaltcheva S."/>
            <person name="LaButti K."/>
            <person name="Lipzen A."/>
            <person name="Waldron R."/>
            <person name="Moloney N.M."/>
            <person name="Sperisen C."/>
            <person name="Kredics L."/>
            <person name="Vagvoelgyi C."/>
            <person name="Patrignani A."/>
            <person name="Fitzpatrick D."/>
            <person name="Nagy I."/>
            <person name="Doyle S."/>
            <person name="Anderson J.B."/>
            <person name="Grigoriev I.V."/>
            <person name="Gueldener U."/>
            <person name="Muensterkoetter M."/>
            <person name="Nagy L.G."/>
        </authorList>
    </citation>
    <scope>NUCLEOTIDE SEQUENCE [LARGE SCALE GENOMIC DNA]</scope>
    <source>
        <strain evidence="2">Ar21-2</strain>
    </source>
</reference>
<gene>
    <name evidence="1" type="ORF">ARMGADRAFT_936287</name>
</gene>
<accession>A0A2H3DNX0</accession>
<dbReference type="EMBL" id="KZ293670">
    <property type="protein sequence ID" value="PBK89126.1"/>
    <property type="molecule type" value="Genomic_DNA"/>
</dbReference>
<dbReference type="OrthoDB" id="3163890at2759"/>
<dbReference type="AlphaFoldDB" id="A0A2H3DNX0"/>
<evidence type="ECO:0000313" key="1">
    <source>
        <dbReference type="EMBL" id="PBK89126.1"/>
    </source>
</evidence>
<feature type="non-terminal residue" evidence="1">
    <location>
        <position position="1"/>
    </location>
</feature>